<dbReference type="AlphaFoldDB" id="A0A644YRW7"/>
<dbReference type="GO" id="GO:0005829">
    <property type="term" value="C:cytosol"/>
    <property type="evidence" value="ECO:0007669"/>
    <property type="project" value="TreeGrafter"/>
</dbReference>
<keyword evidence="2 7" id="KW-0808">Transferase</keyword>
<dbReference type="InterPro" id="IPR011910">
    <property type="entry name" value="RfaF"/>
</dbReference>
<feature type="transmembrane region" description="Helical" evidence="6">
    <location>
        <begin position="6"/>
        <end position="26"/>
    </location>
</feature>
<dbReference type="PANTHER" id="PTHR30160">
    <property type="entry name" value="TETRAACYLDISACCHARIDE 4'-KINASE-RELATED"/>
    <property type="match status" value="1"/>
</dbReference>
<organism evidence="7">
    <name type="scientific">bioreactor metagenome</name>
    <dbReference type="NCBI Taxonomy" id="1076179"/>
    <lineage>
        <taxon>unclassified sequences</taxon>
        <taxon>metagenomes</taxon>
        <taxon>ecological metagenomes</taxon>
    </lineage>
</organism>
<evidence type="ECO:0000256" key="5">
    <source>
        <dbReference type="ARBA" id="ARBA00047503"/>
    </source>
</evidence>
<dbReference type="InterPro" id="IPR002201">
    <property type="entry name" value="Glyco_trans_9"/>
</dbReference>
<comment type="similarity">
    <text evidence="3">Belongs to the glycosyltransferase 9 family.</text>
</comment>
<evidence type="ECO:0000256" key="1">
    <source>
        <dbReference type="ARBA" id="ARBA00022676"/>
    </source>
</evidence>
<keyword evidence="6" id="KW-1133">Transmembrane helix</keyword>
<dbReference type="GO" id="GO:0009244">
    <property type="term" value="P:lipopolysaccharide core region biosynthetic process"/>
    <property type="evidence" value="ECO:0007669"/>
    <property type="project" value="TreeGrafter"/>
</dbReference>
<evidence type="ECO:0000256" key="6">
    <source>
        <dbReference type="SAM" id="Phobius"/>
    </source>
</evidence>
<evidence type="ECO:0000256" key="4">
    <source>
        <dbReference type="ARBA" id="ARBA00044042"/>
    </source>
</evidence>
<dbReference type="EC" id="2.4.99.24" evidence="4"/>
<dbReference type="NCBIfam" id="TIGR02195">
    <property type="entry name" value="heptsyl_trn_II"/>
    <property type="match status" value="1"/>
</dbReference>
<keyword evidence="6" id="KW-0472">Membrane</keyword>
<comment type="caution">
    <text evidence="7">The sequence shown here is derived from an EMBL/GenBank/DDBJ whole genome shotgun (WGS) entry which is preliminary data.</text>
</comment>
<evidence type="ECO:0000256" key="3">
    <source>
        <dbReference type="ARBA" id="ARBA00043995"/>
    </source>
</evidence>
<dbReference type="EMBL" id="VSSQ01005836">
    <property type="protein sequence ID" value="MPM30611.1"/>
    <property type="molecule type" value="Genomic_DNA"/>
</dbReference>
<keyword evidence="1" id="KW-0328">Glycosyltransferase</keyword>
<protein>
    <recommendedName>
        <fullName evidence="4">lipopolysaccharide heptosyltransferase II</fullName>
        <ecNumber evidence="4">2.4.99.24</ecNumber>
    </recommendedName>
</protein>
<evidence type="ECO:0000256" key="2">
    <source>
        <dbReference type="ARBA" id="ARBA00022679"/>
    </source>
</evidence>
<dbReference type="CDD" id="cd03789">
    <property type="entry name" value="GT9_LPS_heptosyltransferase"/>
    <property type="match status" value="1"/>
</dbReference>
<dbReference type="Pfam" id="PF01075">
    <property type="entry name" value="Glyco_transf_9"/>
    <property type="match status" value="1"/>
</dbReference>
<dbReference type="Gene3D" id="3.40.50.2000">
    <property type="entry name" value="Glycogen Phosphorylase B"/>
    <property type="match status" value="2"/>
</dbReference>
<sequence length="336" mass="37144">MYKNILVINLMYIGDLLFTTPLLHVLRKHFAESHISLLADEKNAWVVKYNPNISELIGIDKKGYHNKLPNYIELIRQIRQRKYDLVINLHPNERASAIAAFSGAKEVIGFSTKGLDLMFSKPLKESKDIHQADAYLEVLKAVGINDLSNNGLEIWTNETAQAKAADVWSNAFSKATVIGINTGGSWPTKRWTKQGFAELADNLLDKGYGVAFFGGPMDKADVAEIVSTMKYRSHKLLKIFTGGTTLLEMAALVKKCAALVSGDSGPMHIAVAQKVPIVAMFGPSDPVRYHPYGQQNAVIQSGEKCLGCGEHTCEHHSCMKNITAEQVYEVLIKRLG</sequence>
<evidence type="ECO:0000313" key="7">
    <source>
        <dbReference type="EMBL" id="MPM30611.1"/>
    </source>
</evidence>
<dbReference type="GO" id="GO:0008713">
    <property type="term" value="F:ADP-heptose-lipopolysaccharide heptosyltransferase activity"/>
    <property type="evidence" value="ECO:0007669"/>
    <property type="project" value="UniProtKB-EC"/>
</dbReference>
<dbReference type="SUPFAM" id="SSF53756">
    <property type="entry name" value="UDP-Glycosyltransferase/glycogen phosphorylase"/>
    <property type="match status" value="1"/>
</dbReference>
<accession>A0A644YRW7</accession>
<proteinExistence type="inferred from homology"/>
<reference evidence="7" key="1">
    <citation type="submission" date="2019-08" db="EMBL/GenBank/DDBJ databases">
        <authorList>
            <person name="Kucharzyk K."/>
            <person name="Murdoch R.W."/>
            <person name="Higgins S."/>
            <person name="Loffler F."/>
        </authorList>
    </citation>
    <scope>NUCLEOTIDE SEQUENCE</scope>
</reference>
<gene>
    <name evidence="7" type="primary">rfaF_5</name>
    <name evidence="7" type="ORF">SDC9_77161</name>
</gene>
<dbReference type="InterPro" id="IPR051199">
    <property type="entry name" value="LPS_LOS_Heptosyltrfase"/>
</dbReference>
<keyword evidence="6" id="KW-0812">Transmembrane</keyword>
<dbReference type="PANTHER" id="PTHR30160:SF1">
    <property type="entry name" value="LIPOPOLYSACCHARIDE 1,2-N-ACETYLGLUCOSAMINETRANSFERASE-RELATED"/>
    <property type="match status" value="1"/>
</dbReference>
<comment type="catalytic activity">
    <reaction evidence="5">
        <text>an L-alpha-D-Hep-(1-&gt;5)-[alpha-Kdo-(2-&gt;4)]-alpha-Kdo-(2-&gt;6)-lipid A + ADP-L-glycero-beta-D-manno-heptose = an L-alpha-D-Hep-(1-&gt;3)-L-alpha-D-Hep-(1-&gt;5)-[alpha-Kdo-(2-&gt;4)]-alpha-Kdo-(2-&gt;6)-lipid A + ADP + H(+)</text>
        <dbReference type="Rhea" id="RHEA:74071"/>
        <dbReference type="ChEBI" id="CHEBI:15378"/>
        <dbReference type="ChEBI" id="CHEBI:61506"/>
        <dbReference type="ChEBI" id="CHEBI:193068"/>
        <dbReference type="ChEBI" id="CHEBI:193069"/>
        <dbReference type="ChEBI" id="CHEBI:456216"/>
        <dbReference type="EC" id="2.4.99.24"/>
    </reaction>
</comment>
<name>A0A644YRW7_9ZZZZ</name>